<reference evidence="1 2" key="1">
    <citation type="submission" date="2019-02" db="EMBL/GenBank/DDBJ databases">
        <title>Deep-cultivation of Planctomycetes and their phenomic and genomic characterization uncovers novel biology.</title>
        <authorList>
            <person name="Wiegand S."/>
            <person name="Jogler M."/>
            <person name="Boedeker C."/>
            <person name="Pinto D."/>
            <person name="Vollmers J."/>
            <person name="Rivas-Marin E."/>
            <person name="Kohn T."/>
            <person name="Peeters S.H."/>
            <person name="Heuer A."/>
            <person name="Rast P."/>
            <person name="Oberbeckmann S."/>
            <person name="Bunk B."/>
            <person name="Jeske O."/>
            <person name="Meyerdierks A."/>
            <person name="Storesund J.E."/>
            <person name="Kallscheuer N."/>
            <person name="Luecker S."/>
            <person name="Lage O.M."/>
            <person name="Pohl T."/>
            <person name="Merkel B.J."/>
            <person name="Hornburger P."/>
            <person name="Mueller R.-W."/>
            <person name="Bruemmer F."/>
            <person name="Labrenz M."/>
            <person name="Spormann A.M."/>
            <person name="Op den Camp H."/>
            <person name="Overmann J."/>
            <person name="Amann R."/>
            <person name="Jetten M.S.M."/>
            <person name="Mascher T."/>
            <person name="Medema M.H."/>
            <person name="Devos D.P."/>
            <person name="Kaster A.-K."/>
            <person name="Ovreas L."/>
            <person name="Rohde M."/>
            <person name="Galperin M.Y."/>
            <person name="Jogler C."/>
        </authorList>
    </citation>
    <scope>NUCLEOTIDE SEQUENCE [LARGE SCALE GENOMIC DNA]</scope>
    <source>
        <strain evidence="1 2">SV_7m_r</strain>
    </source>
</reference>
<protein>
    <submittedName>
        <fullName evidence="1">Uncharacterized protein</fullName>
    </submittedName>
</protein>
<proteinExistence type="predicted"/>
<accession>A0A517SPQ0</accession>
<sequence>MHGVRQANGERSQSGAKMSTISCEAAALGFAQHGNFAAWDDLASLHAKQCSELRQVFQDHVPESLHLDREAPLIGAGVVTRHIKRSGCPSTCRGGDGLSRRGRHRAGCRGFPRAVAV</sequence>
<dbReference type="EMBL" id="CP036272">
    <property type="protein sequence ID" value="QDT58098.1"/>
    <property type="molecule type" value="Genomic_DNA"/>
</dbReference>
<evidence type="ECO:0000313" key="1">
    <source>
        <dbReference type="EMBL" id="QDT58098.1"/>
    </source>
</evidence>
<dbReference type="Proteomes" id="UP000315003">
    <property type="component" value="Chromosome"/>
</dbReference>
<evidence type="ECO:0000313" key="2">
    <source>
        <dbReference type="Proteomes" id="UP000315003"/>
    </source>
</evidence>
<organism evidence="1 2">
    <name type="scientific">Stieleria bergensis</name>
    <dbReference type="NCBI Taxonomy" id="2528025"/>
    <lineage>
        <taxon>Bacteria</taxon>
        <taxon>Pseudomonadati</taxon>
        <taxon>Planctomycetota</taxon>
        <taxon>Planctomycetia</taxon>
        <taxon>Pirellulales</taxon>
        <taxon>Pirellulaceae</taxon>
        <taxon>Stieleria</taxon>
    </lineage>
</organism>
<name>A0A517SPQ0_9BACT</name>
<dbReference type="AlphaFoldDB" id="A0A517SPQ0"/>
<keyword evidence="2" id="KW-1185">Reference proteome</keyword>
<gene>
    <name evidence="1" type="ORF">SV7mr_05870</name>
</gene>